<evidence type="ECO:0000313" key="18">
    <source>
        <dbReference type="Proteomes" id="UP001159428"/>
    </source>
</evidence>
<feature type="region of interest" description="Disordered" evidence="14">
    <location>
        <begin position="346"/>
        <end position="375"/>
    </location>
</feature>
<dbReference type="SMART" id="SM00454">
    <property type="entry name" value="SAM"/>
    <property type="match status" value="1"/>
</dbReference>
<keyword evidence="2" id="KW-0678">Repressor</keyword>
<comment type="caution">
    <text evidence="17">The sequence shown here is derived from an EMBL/GenBank/DDBJ whole genome shotgun (WGS) entry which is preliminary data.</text>
</comment>
<feature type="non-terminal residue" evidence="17">
    <location>
        <position position="1"/>
    </location>
</feature>
<feature type="compositionally biased region" description="Polar residues" evidence="14">
    <location>
        <begin position="1013"/>
        <end position="1028"/>
    </location>
</feature>
<feature type="repeat" description="MBT" evidence="13">
    <location>
        <begin position="500"/>
        <end position="602"/>
    </location>
</feature>
<organism evidence="17 18">
    <name type="scientific">Pocillopora meandrina</name>
    <dbReference type="NCBI Taxonomy" id="46732"/>
    <lineage>
        <taxon>Eukaryota</taxon>
        <taxon>Metazoa</taxon>
        <taxon>Cnidaria</taxon>
        <taxon>Anthozoa</taxon>
        <taxon>Hexacorallia</taxon>
        <taxon>Scleractinia</taxon>
        <taxon>Astrocoeniina</taxon>
        <taxon>Pocilloporidae</taxon>
        <taxon>Pocillopora</taxon>
    </lineage>
</organism>
<dbReference type="GO" id="GO:0006325">
    <property type="term" value="P:chromatin organization"/>
    <property type="evidence" value="ECO:0007669"/>
    <property type="project" value="UniProtKB-KW"/>
</dbReference>
<evidence type="ECO:0000256" key="2">
    <source>
        <dbReference type="ARBA" id="ARBA00022491"/>
    </source>
</evidence>
<feature type="repeat" description="MBT" evidence="13">
    <location>
        <begin position="720"/>
        <end position="817"/>
    </location>
</feature>
<comment type="subcellular location">
    <subcellularLocation>
        <location evidence="1">Nucleus</location>
    </subcellularLocation>
</comment>
<feature type="compositionally biased region" description="Basic residues" evidence="14">
    <location>
        <begin position="300"/>
        <end position="317"/>
    </location>
</feature>
<proteinExistence type="predicted"/>
<evidence type="ECO:0000256" key="8">
    <source>
        <dbReference type="ARBA" id="ARBA00023015"/>
    </source>
</evidence>
<dbReference type="Gene3D" id="1.10.150.50">
    <property type="entry name" value="Transcription Factor, Ets-1"/>
    <property type="match status" value="1"/>
</dbReference>
<keyword evidence="18" id="KW-1185">Reference proteome</keyword>
<dbReference type="PANTHER" id="PTHR12247">
    <property type="entry name" value="POLYCOMB GROUP PROTEIN"/>
    <property type="match status" value="1"/>
</dbReference>
<dbReference type="InterPro" id="IPR001660">
    <property type="entry name" value="SAM"/>
</dbReference>
<feature type="region of interest" description="Disordered" evidence="14">
    <location>
        <begin position="1011"/>
        <end position="1044"/>
    </location>
</feature>
<dbReference type="InterPro" id="IPR021987">
    <property type="entry name" value="SLED"/>
</dbReference>
<dbReference type="InterPro" id="IPR013761">
    <property type="entry name" value="SAM/pointed_sf"/>
</dbReference>
<keyword evidence="4" id="KW-0677">Repeat</keyword>
<feature type="compositionally biased region" description="Basic and acidic residues" evidence="14">
    <location>
        <begin position="69"/>
        <end position="84"/>
    </location>
</feature>
<dbReference type="GO" id="GO:0042393">
    <property type="term" value="F:histone binding"/>
    <property type="evidence" value="ECO:0007669"/>
    <property type="project" value="TreeGrafter"/>
</dbReference>
<gene>
    <name evidence="17" type="ORF">PMEA_00032912</name>
</gene>
<feature type="compositionally biased region" description="Basic and acidic residues" evidence="14">
    <location>
        <begin position="15"/>
        <end position="24"/>
    </location>
</feature>
<keyword evidence="6" id="KW-0862">Zinc</keyword>
<dbReference type="CDD" id="cd09509">
    <property type="entry name" value="SAM_Polycomb"/>
    <property type="match status" value="1"/>
</dbReference>
<dbReference type="Gene3D" id="3.30.60.160">
    <property type="match status" value="2"/>
</dbReference>
<dbReference type="Gene3D" id="2.30.30.140">
    <property type="match status" value="4"/>
</dbReference>
<evidence type="ECO:0000256" key="4">
    <source>
        <dbReference type="ARBA" id="ARBA00022737"/>
    </source>
</evidence>
<feature type="repeat" description="MBT" evidence="13">
    <location>
        <begin position="610"/>
        <end position="712"/>
    </location>
</feature>
<dbReference type="InterPro" id="IPR038348">
    <property type="entry name" value="SLED_sf"/>
</dbReference>
<evidence type="ECO:0008006" key="19">
    <source>
        <dbReference type="Google" id="ProtNLM"/>
    </source>
</evidence>
<dbReference type="AlphaFoldDB" id="A0AAU9W786"/>
<dbReference type="PROSITE" id="PS51024">
    <property type="entry name" value="ZF_FCS"/>
    <property type="match status" value="2"/>
</dbReference>
<feature type="compositionally biased region" description="Basic residues" evidence="14">
    <location>
        <begin position="231"/>
        <end position="242"/>
    </location>
</feature>
<evidence type="ECO:0000256" key="9">
    <source>
        <dbReference type="ARBA" id="ARBA00023125"/>
    </source>
</evidence>
<dbReference type="CDD" id="cd20100">
    <property type="entry name" value="MBT_dSfmbt-like_rpt4"/>
    <property type="match status" value="1"/>
</dbReference>
<dbReference type="InterPro" id="IPR012313">
    <property type="entry name" value="Znf_FCS"/>
</dbReference>
<evidence type="ECO:0000256" key="5">
    <source>
        <dbReference type="ARBA" id="ARBA00022771"/>
    </source>
</evidence>
<dbReference type="PANTHER" id="PTHR12247:SF104">
    <property type="entry name" value="POLYCOMB PROTEIN SFMBT"/>
    <property type="match status" value="1"/>
</dbReference>
<dbReference type="GO" id="GO:0005634">
    <property type="term" value="C:nucleus"/>
    <property type="evidence" value="ECO:0007669"/>
    <property type="project" value="UniProtKB-SubCell"/>
</dbReference>
<dbReference type="GO" id="GO:0008270">
    <property type="term" value="F:zinc ion binding"/>
    <property type="evidence" value="ECO:0007669"/>
    <property type="project" value="UniProtKB-KW"/>
</dbReference>
<keyword evidence="5 12" id="KW-0863">Zinc-finger</keyword>
<dbReference type="PROSITE" id="PS51079">
    <property type="entry name" value="MBT"/>
    <property type="match status" value="4"/>
</dbReference>
<keyword evidence="7" id="KW-0156">Chromatin regulator</keyword>
<dbReference type="GO" id="GO:0045892">
    <property type="term" value="P:negative regulation of DNA-templated transcription"/>
    <property type="evidence" value="ECO:0007669"/>
    <property type="project" value="TreeGrafter"/>
</dbReference>
<evidence type="ECO:0000259" key="15">
    <source>
        <dbReference type="PROSITE" id="PS50105"/>
    </source>
</evidence>
<dbReference type="InterPro" id="IPR038603">
    <property type="entry name" value="Znf_FCS_sf"/>
</dbReference>
<dbReference type="SUPFAM" id="SSF63748">
    <property type="entry name" value="Tudor/PWWP/MBT"/>
    <property type="match status" value="4"/>
</dbReference>
<evidence type="ECO:0000256" key="10">
    <source>
        <dbReference type="ARBA" id="ARBA00023163"/>
    </source>
</evidence>
<feature type="repeat" description="MBT" evidence="13">
    <location>
        <begin position="385"/>
        <end position="492"/>
    </location>
</feature>
<feature type="region of interest" description="Disordered" evidence="14">
    <location>
        <begin position="833"/>
        <end position="864"/>
    </location>
</feature>
<dbReference type="Pfam" id="PF00536">
    <property type="entry name" value="SAM_1"/>
    <property type="match status" value="1"/>
</dbReference>
<accession>A0AAU9W786</accession>
<evidence type="ECO:0000256" key="6">
    <source>
        <dbReference type="ARBA" id="ARBA00022833"/>
    </source>
</evidence>
<dbReference type="Pfam" id="PF02820">
    <property type="entry name" value="MBT"/>
    <property type="match status" value="4"/>
</dbReference>
<dbReference type="InterPro" id="IPR050548">
    <property type="entry name" value="PcG_chromatin_remod_factors"/>
</dbReference>
<evidence type="ECO:0000256" key="14">
    <source>
        <dbReference type="SAM" id="MobiDB-lite"/>
    </source>
</evidence>
<keyword evidence="10" id="KW-0804">Transcription</keyword>
<keyword evidence="9" id="KW-0238">DNA-binding</keyword>
<evidence type="ECO:0000256" key="7">
    <source>
        <dbReference type="ARBA" id="ARBA00022853"/>
    </source>
</evidence>
<evidence type="ECO:0000256" key="3">
    <source>
        <dbReference type="ARBA" id="ARBA00022723"/>
    </source>
</evidence>
<feature type="domain" description="FCS-type" evidence="16">
    <location>
        <begin position="182"/>
        <end position="212"/>
    </location>
</feature>
<evidence type="ECO:0000256" key="13">
    <source>
        <dbReference type="PROSITE-ProRule" id="PRU00459"/>
    </source>
</evidence>
<keyword evidence="8" id="KW-0805">Transcription regulation</keyword>
<feature type="region of interest" description="Disordered" evidence="14">
    <location>
        <begin position="300"/>
        <end position="330"/>
    </location>
</feature>
<keyword evidence="3" id="KW-0479">Metal-binding</keyword>
<feature type="region of interest" description="Disordered" evidence="14">
    <location>
        <begin position="221"/>
        <end position="242"/>
    </location>
</feature>
<evidence type="ECO:0000313" key="17">
    <source>
        <dbReference type="EMBL" id="CAH3045816.1"/>
    </source>
</evidence>
<feature type="compositionally biased region" description="Polar residues" evidence="14">
    <location>
        <begin position="1"/>
        <end position="10"/>
    </location>
</feature>
<feature type="compositionally biased region" description="Basic and acidic residues" evidence="14">
    <location>
        <begin position="35"/>
        <end position="52"/>
    </location>
</feature>
<evidence type="ECO:0000259" key="16">
    <source>
        <dbReference type="PROSITE" id="PS51024"/>
    </source>
</evidence>
<feature type="domain" description="FCS-type" evidence="16">
    <location>
        <begin position="256"/>
        <end position="291"/>
    </location>
</feature>
<dbReference type="Pfam" id="PF12140">
    <property type="entry name" value="SLED"/>
    <property type="match status" value="1"/>
</dbReference>
<evidence type="ECO:0000256" key="12">
    <source>
        <dbReference type="PROSITE-ProRule" id="PRU00367"/>
    </source>
</evidence>
<evidence type="ECO:0000256" key="1">
    <source>
        <dbReference type="ARBA" id="ARBA00004123"/>
    </source>
</evidence>
<dbReference type="GO" id="GO:0003682">
    <property type="term" value="F:chromatin binding"/>
    <property type="evidence" value="ECO:0007669"/>
    <property type="project" value="TreeGrafter"/>
</dbReference>
<dbReference type="SMART" id="SM00561">
    <property type="entry name" value="MBT"/>
    <property type="match status" value="4"/>
</dbReference>
<dbReference type="CDD" id="cd20093">
    <property type="entry name" value="MBT_SFMBT_rpt1"/>
    <property type="match status" value="1"/>
</dbReference>
<keyword evidence="11" id="KW-0539">Nucleus</keyword>
<feature type="region of interest" description="Disordered" evidence="14">
    <location>
        <begin position="1"/>
        <end position="170"/>
    </location>
</feature>
<dbReference type="CDD" id="cd20099">
    <property type="entry name" value="MBT_dSfmbt-like_rpt3"/>
    <property type="match status" value="1"/>
</dbReference>
<name>A0AAU9W786_9CNID</name>
<dbReference type="Gene3D" id="3.90.1150.190">
    <property type="entry name" value="SLED domain"/>
    <property type="match status" value="1"/>
</dbReference>
<dbReference type="SUPFAM" id="SSF47769">
    <property type="entry name" value="SAM/Pointed domain"/>
    <property type="match status" value="1"/>
</dbReference>
<feature type="domain" description="SAM" evidence="15">
    <location>
        <begin position="1098"/>
        <end position="1161"/>
    </location>
</feature>
<evidence type="ECO:0000256" key="11">
    <source>
        <dbReference type="ARBA" id="ARBA00023242"/>
    </source>
</evidence>
<dbReference type="EMBL" id="CALNXJ010000008">
    <property type="protein sequence ID" value="CAH3045816.1"/>
    <property type="molecule type" value="Genomic_DNA"/>
</dbReference>
<dbReference type="InterPro" id="IPR004092">
    <property type="entry name" value="Mbt"/>
</dbReference>
<feature type="compositionally biased region" description="Basic and acidic residues" evidence="14">
    <location>
        <begin position="141"/>
        <end position="165"/>
    </location>
</feature>
<sequence length="1164" mass="130051">KNSYYTSSAASPLRTGHDVRHENEVGFSTMATAETRIEEKVSEEKVSEEKPGYNDTPLPMNSGAAAREVPAKESVDMDTKDEKPAGNAAQVSDETSVKAPVEQEQPNVKAEVEEERQGEILAFYGEEETRNYDSPDPGPAVEKDEGSTQEKPKTEEVKEEKPKEEIPEEEPLPENMVTVLFDTAKCEFCHYIGIRESFFSKSKRFCKMECAKRYSSASNIKQKAKGDKIGTPKKKHRTSDRHHKVSLKLDLLSNLVTVLSDTAKCEFCCYIGVREHFFSKSKRFCKMECAKRYSASNIKKKSKGEKIGTPKKKHRTSERHAHNANAAAAAAAAASATSSASTAAAASGVQEVSQDGQQEEAEGSGASATPLSREDVGENWQNRSFDWTEYLRKTGAKAAPTHYFEHVSLSPCLKGVHVGMKVEVVNCSMDVVDDTDVAFWVATVIEIKHYRVKLRYEGYEVNPAGDFWFDLRSKNIHPVGWCAKRNKLLIPPPAIREKCANWRDYLFKCLSGAKTFSVEFLQQLQSQSYNRFQKGMKVEVADRKNMYSMCVATIVDVIGDRLRMRYDGLDDDVAEDFWCHYQSAEIHPIGWSSLVGHTLQPPIGWKHSLSKWNEFLADDLANSLDGDQDLVAKDSTGTAPGVHQFKVGMKFEAIDPFNPSHVCVVTVIKVLRFNYFVLGVDSLATYFVCHANSINVFPCGWAKAHGLQLHPPRDYTQEAFSWPEYLAKTGGIEAPPQLFRQEQRGENNFKIGTKLEAVDLREPALICPATVTDLKGPLLRIHFDGWDESYDQLVDKDSLDIFPVSYCTSVDHPLQPPGPMPDKFVERYGPVTDVGRQSLPRPLSRPVKRRTSADDDGQKKKTKSLYPQEEVYLNKRCFPGPLLSRDLVRSLPDAVRGSVVGPEKHNIMRLCMQHLVSASINPKQVLELFSREFYQSKKNREFQLGGTVCIETKSKNGKRLMRRVRVVNKAEHLQPYLQRVCQVLGCCSELVSATRYALGSCNQSSCLKGKDNGVTSSSDGRALQSTTLDVPHPPIAPPRMKGHHDSAVWLQPLERESSHDSMVSSTSNLPSSSAAQESDAASVLLYQSCNSGKDPRLWNVQEVMSFLFSIGCSNYVDAFEKQEIDGRALLLLTQEDMEKLTENKLGPMTKIQSAVKALKQAWGI</sequence>
<dbReference type="Proteomes" id="UP001159428">
    <property type="component" value="Unassembled WGS sequence"/>
</dbReference>
<reference evidence="17 18" key="1">
    <citation type="submission" date="2022-05" db="EMBL/GenBank/DDBJ databases">
        <authorList>
            <consortium name="Genoscope - CEA"/>
            <person name="William W."/>
        </authorList>
    </citation>
    <scope>NUCLEOTIDE SEQUENCE [LARGE SCALE GENOMIC DNA]</scope>
</reference>
<dbReference type="GO" id="GO:0003677">
    <property type="term" value="F:DNA binding"/>
    <property type="evidence" value="ECO:0007669"/>
    <property type="project" value="UniProtKB-KW"/>
</dbReference>
<protein>
    <recommendedName>
        <fullName evidence="19">Polycomb group protein scm/l3mbt tumor-supressor in</fullName>
    </recommendedName>
</protein>
<dbReference type="Pfam" id="PF21319">
    <property type="entry name" value="zf-FCS_1"/>
    <property type="match status" value="2"/>
</dbReference>
<dbReference type="PROSITE" id="PS50105">
    <property type="entry name" value="SAM_DOMAIN"/>
    <property type="match status" value="1"/>
</dbReference>